<feature type="transmembrane region" description="Helical" evidence="2">
    <location>
        <begin position="390"/>
        <end position="407"/>
    </location>
</feature>
<keyword evidence="2" id="KW-0472">Membrane</keyword>
<dbReference type="GO" id="GO:0141035">
    <property type="term" value="F:CTP-dependent diacylglycerol kinase activity"/>
    <property type="evidence" value="ECO:0007669"/>
    <property type="project" value="UniProtKB-EC"/>
</dbReference>
<dbReference type="GeneID" id="89965062"/>
<protein>
    <submittedName>
        <fullName evidence="3">Diacylglycerol kinase</fullName>
        <ecNumber evidence="3">2.7.1.174</ecNumber>
    </submittedName>
</protein>
<feature type="transmembrane region" description="Helical" evidence="2">
    <location>
        <begin position="258"/>
        <end position="280"/>
    </location>
</feature>
<dbReference type="InterPro" id="IPR037997">
    <property type="entry name" value="Dgk1-like"/>
</dbReference>
<keyword evidence="3" id="KW-0808">Transferase</keyword>
<dbReference type="EMBL" id="JAUTXT010000026">
    <property type="protein sequence ID" value="KAK3673286.1"/>
    <property type="molecule type" value="Genomic_DNA"/>
</dbReference>
<feature type="compositionally biased region" description="Polar residues" evidence="1">
    <location>
        <begin position="84"/>
        <end position="93"/>
    </location>
</feature>
<evidence type="ECO:0000256" key="1">
    <source>
        <dbReference type="SAM" id="MobiDB-lite"/>
    </source>
</evidence>
<dbReference type="PANTHER" id="PTHR31303">
    <property type="entry name" value="CTP-DEPENDENT DIACYLGLYCEROL KINASE 1"/>
    <property type="match status" value="1"/>
</dbReference>
<proteinExistence type="predicted"/>
<organism evidence="3 4">
    <name type="scientific">Recurvomyces mirabilis</name>
    <dbReference type="NCBI Taxonomy" id="574656"/>
    <lineage>
        <taxon>Eukaryota</taxon>
        <taxon>Fungi</taxon>
        <taxon>Dikarya</taxon>
        <taxon>Ascomycota</taxon>
        <taxon>Pezizomycotina</taxon>
        <taxon>Dothideomycetes</taxon>
        <taxon>Dothideomycetidae</taxon>
        <taxon>Mycosphaerellales</taxon>
        <taxon>Teratosphaeriaceae</taxon>
        <taxon>Recurvomyces</taxon>
    </lineage>
</organism>
<comment type="caution">
    <text evidence="3">The sequence shown here is derived from an EMBL/GenBank/DDBJ whole genome shotgun (WGS) entry which is preliminary data.</text>
</comment>
<feature type="transmembrane region" description="Helical" evidence="2">
    <location>
        <begin position="292"/>
        <end position="311"/>
    </location>
</feature>
<keyword evidence="2" id="KW-0812">Transmembrane</keyword>
<dbReference type="GO" id="GO:0006654">
    <property type="term" value="P:phosphatidic acid biosynthetic process"/>
    <property type="evidence" value="ECO:0007669"/>
    <property type="project" value="TreeGrafter"/>
</dbReference>
<dbReference type="EC" id="2.7.1.174" evidence="3"/>
<sequence>MSSYQVPATPRVISPSPTPSEQSNRDGYFPSTSQQKTAIPPIEEDEAVPNGSLGAEDPELARARARSRSPQIERRPQTRAMGTANGSISSSVAGSKPLRSRKEVNRIQPVGGGDDDANGLLSPESARKEGEGFGAAYWRSLSRSPSPLGLIPIHREWRAFVHKHEVPRKVLHVSIGFLALYLYSAGYQPTDIHPLLLSLLIPIGATDLVRFRWPALNRVYIRALGPFMREAEAHDQFNGVISYLAGIWFTMRFCRKDVAIMSVLLLSWCDTAASTIGRAWGRYTPRIRRGKSLAGSLAAFVVGVGCALLFWSGLVPASTQNNTGINSFAFQGNLDISSRFQGSEMLKDSGMLQSHIKVTGWPALAVLSVISGLAASVSEAIDLWGLDDNLTIPILCGIELGAFLWAFG</sequence>
<keyword evidence="3" id="KW-0418">Kinase</keyword>
<evidence type="ECO:0000313" key="4">
    <source>
        <dbReference type="Proteomes" id="UP001274830"/>
    </source>
</evidence>
<reference evidence="3" key="1">
    <citation type="submission" date="2023-07" db="EMBL/GenBank/DDBJ databases">
        <title>Black Yeasts Isolated from many extreme environments.</title>
        <authorList>
            <person name="Coleine C."/>
            <person name="Stajich J.E."/>
            <person name="Selbmann L."/>
        </authorList>
    </citation>
    <scope>NUCLEOTIDE SEQUENCE</scope>
    <source>
        <strain evidence="3">CCFEE 5485</strain>
    </source>
</reference>
<evidence type="ECO:0000313" key="3">
    <source>
        <dbReference type="EMBL" id="KAK3673286.1"/>
    </source>
</evidence>
<dbReference type="AlphaFoldDB" id="A0AAE0WKA2"/>
<dbReference type="GO" id="GO:0004143">
    <property type="term" value="F:ATP-dependent diacylglycerol kinase activity"/>
    <property type="evidence" value="ECO:0007669"/>
    <property type="project" value="InterPro"/>
</dbReference>
<gene>
    <name evidence="3" type="primary">DGK1</name>
    <name evidence="3" type="ORF">LTR78_006831</name>
</gene>
<name>A0AAE0WKA2_9PEZI</name>
<accession>A0AAE0WKA2</accession>
<evidence type="ECO:0000256" key="2">
    <source>
        <dbReference type="SAM" id="Phobius"/>
    </source>
</evidence>
<keyword evidence="2" id="KW-1133">Transmembrane helix</keyword>
<feature type="transmembrane region" description="Helical" evidence="2">
    <location>
        <begin position="358"/>
        <end position="378"/>
    </location>
</feature>
<dbReference type="GO" id="GO:0005789">
    <property type="term" value="C:endoplasmic reticulum membrane"/>
    <property type="evidence" value="ECO:0007669"/>
    <property type="project" value="TreeGrafter"/>
</dbReference>
<dbReference type="RefSeq" id="XP_064691963.1">
    <property type="nucleotide sequence ID" value="XM_064840513.1"/>
</dbReference>
<dbReference type="Proteomes" id="UP001274830">
    <property type="component" value="Unassembled WGS sequence"/>
</dbReference>
<feature type="region of interest" description="Disordered" evidence="1">
    <location>
        <begin position="1"/>
        <end position="120"/>
    </location>
</feature>
<keyword evidence="4" id="KW-1185">Reference proteome</keyword>
<dbReference type="PANTHER" id="PTHR31303:SF1">
    <property type="entry name" value="CTP-DEPENDENT DIACYLGLYCEROL KINASE 1"/>
    <property type="match status" value="1"/>
</dbReference>